<dbReference type="InterPro" id="IPR000119">
    <property type="entry name" value="Hist_DNA-bd"/>
</dbReference>
<evidence type="ECO:0000256" key="3">
    <source>
        <dbReference type="RuleBase" id="RU003939"/>
    </source>
</evidence>
<reference evidence="5 6" key="1">
    <citation type="journal article" date="2010" name="ChemBioChem">
        <title>Cloning and characterization of the biosynthetic gene cluster of 16-membered macrolide antibiotic FD-891: involvement of a dual functional cytochrome P450 monooxygenase catalyzing epoxidation and hydroxylation.</title>
        <authorList>
            <person name="Kudo F."/>
            <person name="Motegi A."/>
            <person name="Mizoue K."/>
            <person name="Eguchi T."/>
        </authorList>
    </citation>
    <scope>NUCLEOTIDE SEQUENCE [LARGE SCALE GENOMIC DNA]</scope>
    <source>
        <strain evidence="5 6">A-8890</strain>
    </source>
</reference>
<comment type="similarity">
    <text evidence="3">Belongs to the bacterial histone-like protein family.</text>
</comment>
<evidence type="ECO:0008006" key="7">
    <source>
        <dbReference type="Google" id="ProtNLM"/>
    </source>
</evidence>
<keyword evidence="1" id="KW-0226">DNA condensation</keyword>
<dbReference type="Proteomes" id="UP001321542">
    <property type="component" value="Chromosome"/>
</dbReference>
<organism evidence="5 6">
    <name type="scientific">Streptomyces graminofaciens</name>
    <dbReference type="NCBI Taxonomy" id="68212"/>
    <lineage>
        <taxon>Bacteria</taxon>
        <taxon>Bacillati</taxon>
        <taxon>Actinomycetota</taxon>
        <taxon>Actinomycetes</taxon>
        <taxon>Kitasatosporales</taxon>
        <taxon>Streptomycetaceae</taxon>
        <taxon>Streptomyces</taxon>
    </lineage>
</organism>
<dbReference type="PROSITE" id="PS00045">
    <property type="entry name" value="HISTONE_LIKE"/>
    <property type="match status" value="1"/>
</dbReference>
<dbReference type="Pfam" id="PF00216">
    <property type="entry name" value="Bac_DNA_binding"/>
    <property type="match status" value="1"/>
</dbReference>
<protein>
    <recommendedName>
        <fullName evidence="7">Integration host factor</fullName>
    </recommendedName>
</protein>
<evidence type="ECO:0000256" key="2">
    <source>
        <dbReference type="ARBA" id="ARBA00023125"/>
    </source>
</evidence>
<dbReference type="CDD" id="cd14435">
    <property type="entry name" value="SPO1_TF1_like"/>
    <property type="match status" value="1"/>
</dbReference>
<feature type="region of interest" description="Disordered" evidence="4">
    <location>
        <begin position="25"/>
        <end position="60"/>
    </location>
</feature>
<dbReference type="PANTHER" id="PTHR33175:SF3">
    <property type="entry name" value="DNA-BINDING PROTEIN HU-BETA"/>
    <property type="match status" value="1"/>
</dbReference>
<reference evidence="5 6" key="2">
    <citation type="journal article" date="2023" name="ChemBioChem">
        <title>Acyltransferase Domain Exchange between Two Independent Type I Polyketide Synthases in the Same Producer Strain of Macrolide Antibiotics.</title>
        <authorList>
            <person name="Kudo F."/>
            <person name="Kishikawa K."/>
            <person name="Tsuboi K."/>
            <person name="Kido T."/>
            <person name="Usui T."/>
            <person name="Hashimoto J."/>
            <person name="Shin-Ya K."/>
            <person name="Miyanaga A."/>
            <person name="Eguchi T."/>
        </authorList>
    </citation>
    <scope>NUCLEOTIDE SEQUENCE [LARGE SCALE GENOMIC DNA]</scope>
    <source>
        <strain evidence="5 6">A-8890</strain>
    </source>
</reference>
<dbReference type="PANTHER" id="PTHR33175">
    <property type="entry name" value="DNA-BINDING PROTEIN HU"/>
    <property type="match status" value="1"/>
</dbReference>
<dbReference type="InterPro" id="IPR020816">
    <property type="entry name" value="Histone-like_DNA-bd_CS"/>
</dbReference>
<sequence>MGVVGAFRVTPKGVRVTPRGAGLAFPPQVSAGCVPGREGLTTDPGPPQRQEEHGSKNMNRSELVAALADRAEVTRKDADAVLAAFAEVVGDIVAKGDEKVTIPGFLTFERTHRAARTARNPQTGDPIQIPAGFSVKVSAGSKLKEAAKGK</sequence>
<evidence type="ECO:0000256" key="1">
    <source>
        <dbReference type="ARBA" id="ARBA00023067"/>
    </source>
</evidence>
<dbReference type="EMBL" id="AP018448">
    <property type="protein sequence ID" value="BBC33594.1"/>
    <property type="molecule type" value="Genomic_DNA"/>
</dbReference>
<dbReference type="SUPFAM" id="SSF47729">
    <property type="entry name" value="IHF-like DNA-binding proteins"/>
    <property type="match status" value="1"/>
</dbReference>
<name>A0ABM7FC03_9ACTN</name>
<evidence type="ECO:0000256" key="4">
    <source>
        <dbReference type="SAM" id="MobiDB-lite"/>
    </source>
</evidence>
<evidence type="ECO:0000313" key="5">
    <source>
        <dbReference type="EMBL" id="BBC33594.1"/>
    </source>
</evidence>
<accession>A0ABM7FC03</accession>
<gene>
    <name evidence="5" type="ORF">SGFS_048880</name>
</gene>
<dbReference type="Gene3D" id="4.10.520.10">
    <property type="entry name" value="IHF-like DNA-binding proteins"/>
    <property type="match status" value="1"/>
</dbReference>
<keyword evidence="2" id="KW-0238">DNA-binding</keyword>
<dbReference type="PRINTS" id="PR01727">
    <property type="entry name" value="DNABINDINGHU"/>
</dbReference>
<proteinExistence type="inferred from homology"/>
<keyword evidence="6" id="KW-1185">Reference proteome</keyword>
<dbReference type="InterPro" id="IPR010992">
    <property type="entry name" value="IHF-like_DNA-bd_dom_sf"/>
</dbReference>
<evidence type="ECO:0000313" key="6">
    <source>
        <dbReference type="Proteomes" id="UP001321542"/>
    </source>
</evidence>
<dbReference type="SMART" id="SM00411">
    <property type="entry name" value="BHL"/>
    <property type="match status" value="1"/>
</dbReference>